<keyword evidence="13" id="KW-1185">Reference proteome</keyword>
<dbReference type="InterPro" id="IPR004154">
    <property type="entry name" value="Anticodon-bd"/>
</dbReference>
<keyword evidence="5 9" id="KW-0067">ATP-binding</keyword>
<evidence type="ECO:0000256" key="6">
    <source>
        <dbReference type="ARBA" id="ARBA00022917"/>
    </source>
</evidence>
<dbReference type="Proteomes" id="UP000027059">
    <property type="component" value="Chromosome"/>
</dbReference>
<dbReference type="CDD" id="cd00773">
    <property type="entry name" value="HisRS-like_core"/>
    <property type="match status" value="1"/>
</dbReference>
<feature type="binding site" evidence="10">
    <location>
        <position position="261"/>
    </location>
    <ligand>
        <name>L-histidine</name>
        <dbReference type="ChEBI" id="CHEBI:57595"/>
    </ligand>
</feature>
<evidence type="ECO:0000256" key="1">
    <source>
        <dbReference type="ARBA" id="ARBA00008226"/>
    </source>
</evidence>
<gene>
    <name evidence="9" type="primary">hisS</name>
    <name evidence="12" type="ORF">Y981_09355</name>
</gene>
<dbReference type="Pfam" id="PF13393">
    <property type="entry name" value="tRNA-synt_His"/>
    <property type="match status" value="1"/>
</dbReference>
<keyword evidence="6 9" id="KW-0648">Protein biosynthesis</keyword>
<accession>A0A059XVI2</accession>
<dbReference type="GO" id="GO:0005737">
    <property type="term" value="C:cytoplasm"/>
    <property type="evidence" value="ECO:0007669"/>
    <property type="project" value="UniProtKB-SubCell"/>
</dbReference>
<evidence type="ECO:0000313" key="12">
    <source>
        <dbReference type="EMBL" id="AIA30878.1"/>
    </source>
</evidence>
<dbReference type="InterPro" id="IPR036621">
    <property type="entry name" value="Anticodon-bd_dom_sf"/>
</dbReference>
<keyword evidence="3 9" id="KW-0436">Ligase</keyword>
<dbReference type="AlphaFoldDB" id="A0A059XVI2"/>
<evidence type="ECO:0000256" key="9">
    <source>
        <dbReference type="HAMAP-Rule" id="MF_00127"/>
    </source>
</evidence>
<dbReference type="SUPFAM" id="SSF52954">
    <property type="entry name" value="Class II aaRS ABD-related"/>
    <property type="match status" value="1"/>
</dbReference>
<feature type="domain" description="Aminoacyl-transfer RNA synthetases class-II family profile" evidence="11">
    <location>
        <begin position="27"/>
        <end position="331"/>
    </location>
</feature>
<feature type="binding site" evidence="10">
    <location>
        <position position="130"/>
    </location>
    <ligand>
        <name>L-histidine</name>
        <dbReference type="ChEBI" id="CHEBI:57595"/>
    </ligand>
</feature>
<reference evidence="12 13" key="2">
    <citation type="journal article" date="2015" name="Biomed. Res. Int.">
        <title>Effects of Arsenite Resistance on the Growth and Functional Gene Expression of Leptospirillum ferriphilum and Acidithiobacillus thiooxidans in Pure Culture and Coculture.</title>
        <authorList>
            <person name="Jiang H."/>
            <person name="Liang Y."/>
            <person name="Yin H."/>
            <person name="Xiao Y."/>
            <person name="Guo X."/>
            <person name="Xu Y."/>
            <person name="Hu Q."/>
            <person name="Liu H."/>
            <person name="Liu X."/>
        </authorList>
    </citation>
    <scope>NUCLEOTIDE SEQUENCE [LARGE SCALE GENOMIC DNA]</scope>
    <source>
        <strain evidence="12 13">YSK</strain>
    </source>
</reference>
<dbReference type="InterPro" id="IPR006195">
    <property type="entry name" value="aa-tRNA-synth_II"/>
</dbReference>
<dbReference type="InterPro" id="IPR033656">
    <property type="entry name" value="HisRS_anticodon"/>
</dbReference>
<reference evidence="13" key="1">
    <citation type="submission" date="2014-02" db="EMBL/GenBank/DDBJ databases">
        <title>Complete genome sequence and comparative genomic analysis of the nitrogen-fixing bacterium Leptospirillum ferriphilum YSK.</title>
        <authorList>
            <person name="Guo X."/>
            <person name="Yin H."/>
            <person name="Liang Y."/>
            <person name="Hu Q."/>
            <person name="Ma L."/>
            <person name="Xiao Y."/>
            <person name="Zhang X."/>
            <person name="Qiu G."/>
            <person name="Liu X."/>
        </authorList>
    </citation>
    <scope>NUCLEOTIDE SEQUENCE [LARGE SCALE GENOMIC DNA]</scope>
    <source>
        <strain evidence="13">YSK</strain>
    </source>
</reference>
<dbReference type="PROSITE" id="PS50862">
    <property type="entry name" value="AA_TRNA_LIGASE_II"/>
    <property type="match status" value="1"/>
</dbReference>
<evidence type="ECO:0000256" key="3">
    <source>
        <dbReference type="ARBA" id="ARBA00022598"/>
    </source>
</evidence>
<dbReference type="GO" id="GO:0004821">
    <property type="term" value="F:histidine-tRNA ligase activity"/>
    <property type="evidence" value="ECO:0007669"/>
    <property type="project" value="UniProtKB-UniRule"/>
</dbReference>
<feature type="binding site" evidence="10">
    <location>
        <begin position="85"/>
        <end position="87"/>
    </location>
    <ligand>
        <name>L-histidine</name>
        <dbReference type="ChEBI" id="CHEBI:57595"/>
    </ligand>
</feature>
<dbReference type="PIRSF" id="PIRSF001549">
    <property type="entry name" value="His-tRNA_synth"/>
    <property type="match status" value="1"/>
</dbReference>
<dbReference type="EMBL" id="CP007243">
    <property type="protein sequence ID" value="AIA30878.1"/>
    <property type="molecule type" value="Genomic_DNA"/>
</dbReference>
<proteinExistence type="inferred from homology"/>
<dbReference type="GO" id="GO:0005524">
    <property type="term" value="F:ATP binding"/>
    <property type="evidence" value="ECO:0007669"/>
    <property type="project" value="UniProtKB-UniRule"/>
</dbReference>
<dbReference type="InterPro" id="IPR004516">
    <property type="entry name" value="HisRS/HisZ"/>
</dbReference>
<dbReference type="InterPro" id="IPR045864">
    <property type="entry name" value="aa-tRNA-synth_II/BPL/LPL"/>
</dbReference>
<keyword evidence="4 9" id="KW-0547">Nucleotide-binding</keyword>
<evidence type="ECO:0000259" key="11">
    <source>
        <dbReference type="PROSITE" id="PS50862"/>
    </source>
</evidence>
<comment type="subcellular location">
    <subcellularLocation>
        <location evidence="9">Cytoplasm</location>
    </subcellularLocation>
</comment>
<feature type="binding site" evidence="10">
    <location>
        <position position="134"/>
    </location>
    <ligand>
        <name>L-histidine</name>
        <dbReference type="ChEBI" id="CHEBI:57595"/>
    </ligand>
</feature>
<dbReference type="CDD" id="cd00859">
    <property type="entry name" value="HisRS_anticodon"/>
    <property type="match status" value="1"/>
</dbReference>
<dbReference type="GO" id="GO:0006427">
    <property type="term" value="P:histidyl-tRNA aminoacylation"/>
    <property type="evidence" value="ECO:0007669"/>
    <property type="project" value="UniProtKB-UniRule"/>
</dbReference>
<feature type="binding site" evidence="10">
    <location>
        <position position="116"/>
    </location>
    <ligand>
        <name>L-histidine</name>
        <dbReference type="ChEBI" id="CHEBI:57595"/>
    </ligand>
</feature>
<dbReference type="PANTHER" id="PTHR43707">
    <property type="entry name" value="HISTIDYL-TRNA SYNTHETASE"/>
    <property type="match status" value="1"/>
</dbReference>
<dbReference type="KEGG" id="lfp:Y981_09355"/>
<dbReference type="InterPro" id="IPR041715">
    <property type="entry name" value="HisRS-like_core"/>
</dbReference>
<protein>
    <recommendedName>
        <fullName evidence="9">Histidine--tRNA ligase</fullName>
        <ecNumber evidence="9">6.1.1.21</ecNumber>
    </recommendedName>
    <alternativeName>
        <fullName evidence="9">Histidyl-tRNA synthetase</fullName>
        <shortName evidence="9">HisRS</shortName>
    </alternativeName>
</protein>
<dbReference type="Gene3D" id="3.40.50.800">
    <property type="entry name" value="Anticodon-binding domain"/>
    <property type="match status" value="1"/>
</dbReference>
<dbReference type="HOGENOM" id="CLU_025113_1_1_0"/>
<evidence type="ECO:0000256" key="7">
    <source>
        <dbReference type="ARBA" id="ARBA00023146"/>
    </source>
</evidence>
<dbReference type="Pfam" id="PF03129">
    <property type="entry name" value="HGTP_anticodon"/>
    <property type="match status" value="1"/>
</dbReference>
<dbReference type="Gene3D" id="3.30.930.10">
    <property type="entry name" value="Bira Bifunctional Protein, Domain 2"/>
    <property type="match status" value="1"/>
</dbReference>
<name>A0A059XVI2_9BACT</name>
<evidence type="ECO:0000256" key="5">
    <source>
        <dbReference type="ARBA" id="ARBA00022840"/>
    </source>
</evidence>
<evidence type="ECO:0000313" key="13">
    <source>
        <dbReference type="Proteomes" id="UP000027059"/>
    </source>
</evidence>
<keyword evidence="9" id="KW-0963">Cytoplasm</keyword>
<comment type="catalytic activity">
    <reaction evidence="8 9">
        <text>tRNA(His) + L-histidine + ATP = L-histidyl-tRNA(His) + AMP + diphosphate + H(+)</text>
        <dbReference type="Rhea" id="RHEA:17313"/>
        <dbReference type="Rhea" id="RHEA-COMP:9665"/>
        <dbReference type="Rhea" id="RHEA-COMP:9689"/>
        <dbReference type="ChEBI" id="CHEBI:15378"/>
        <dbReference type="ChEBI" id="CHEBI:30616"/>
        <dbReference type="ChEBI" id="CHEBI:33019"/>
        <dbReference type="ChEBI" id="CHEBI:57595"/>
        <dbReference type="ChEBI" id="CHEBI:78442"/>
        <dbReference type="ChEBI" id="CHEBI:78527"/>
        <dbReference type="ChEBI" id="CHEBI:456215"/>
        <dbReference type="EC" id="6.1.1.21"/>
    </reaction>
</comment>
<comment type="subunit">
    <text evidence="2 9">Homodimer.</text>
</comment>
<dbReference type="PANTHER" id="PTHR43707:SF1">
    <property type="entry name" value="HISTIDINE--TRNA LIGASE, MITOCHONDRIAL-RELATED"/>
    <property type="match status" value="1"/>
</dbReference>
<dbReference type="InterPro" id="IPR015807">
    <property type="entry name" value="His-tRNA-ligase"/>
</dbReference>
<dbReference type="SUPFAM" id="SSF55681">
    <property type="entry name" value="Class II aaRS and biotin synthetases"/>
    <property type="match status" value="1"/>
</dbReference>
<sequence>MNVEAPIRAPRGIKDILPPDAARFETVLKEAEAILALGGFQKVLLPMFESTSLFARSIGGATDIVEKEMYTFLDKGGDQYSLRPEGTASLLRAAIEHRLVDPSRVIRLAYSGPMFRHERPQAGRLRQFTQIGAEVLGPLTPSDDVDLLSLLHRMAIDFALPSWSLLLNSLGCPLCRPAYRESLVSFLLAHSGSLCETCHRRTAQNPLRVLDCKVPSCQETLERAPRITEHLCPKSRDHFEEVKRGLDALDIPYVLSHRLVRGLDYYTETTFEFVSDALGAQSTWAAGGRYDGLTAELGGPDVPGIGFAAGIERLWLLREKAGTLPAPERHPVRILVFSMDAKGNGAALDLVRKLRKEGIPASGHFSGGKIKSAFRQAERDGALFLAILGEDELRQETVQIKNLTTGEQKAWPLNDAKTIADRIRTEGTSSIPLSTRQET</sequence>
<dbReference type="EC" id="6.1.1.21" evidence="9"/>
<evidence type="ECO:0000256" key="4">
    <source>
        <dbReference type="ARBA" id="ARBA00022741"/>
    </source>
</evidence>
<evidence type="ECO:0000256" key="10">
    <source>
        <dbReference type="PIRSR" id="PIRSR001549-1"/>
    </source>
</evidence>
<keyword evidence="7 9" id="KW-0030">Aminoacyl-tRNA synthetase</keyword>
<dbReference type="OrthoDB" id="9800814at2"/>
<dbReference type="HAMAP" id="MF_00127">
    <property type="entry name" value="His_tRNA_synth"/>
    <property type="match status" value="1"/>
</dbReference>
<comment type="similarity">
    <text evidence="1 9">Belongs to the class-II aminoacyl-tRNA synthetase family.</text>
</comment>
<dbReference type="NCBIfam" id="TIGR00442">
    <property type="entry name" value="hisS"/>
    <property type="match status" value="1"/>
</dbReference>
<evidence type="ECO:0000256" key="8">
    <source>
        <dbReference type="ARBA" id="ARBA00047639"/>
    </source>
</evidence>
<organism evidence="12 13">
    <name type="scientific">Leptospirillum ferriphilum YSK</name>
    <dbReference type="NCBI Taxonomy" id="1441628"/>
    <lineage>
        <taxon>Bacteria</taxon>
        <taxon>Pseudomonadati</taxon>
        <taxon>Nitrospirota</taxon>
        <taxon>Nitrospiria</taxon>
        <taxon>Nitrospirales</taxon>
        <taxon>Nitrospiraceae</taxon>
        <taxon>Leptospirillum</taxon>
    </lineage>
</organism>
<evidence type="ECO:0000256" key="2">
    <source>
        <dbReference type="ARBA" id="ARBA00011738"/>
    </source>
</evidence>
<feature type="binding site" evidence="10">
    <location>
        <begin position="265"/>
        <end position="266"/>
    </location>
    <ligand>
        <name>L-histidine</name>
        <dbReference type="ChEBI" id="CHEBI:57595"/>
    </ligand>
</feature>